<reference evidence="10" key="1">
    <citation type="submission" date="2016-11" db="UniProtKB">
        <authorList>
            <consortium name="WormBaseParasite"/>
        </authorList>
    </citation>
    <scope>IDENTIFICATION</scope>
</reference>
<evidence type="ECO:0000259" key="7">
    <source>
        <dbReference type="PROSITE" id="PS50016"/>
    </source>
</evidence>
<feature type="region of interest" description="Disordered" evidence="6">
    <location>
        <begin position="679"/>
        <end position="705"/>
    </location>
</feature>
<feature type="region of interest" description="Disordered" evidence="6">
    <location>
        <begin position="268"/>
        <end position="315"/>
    </location>
</feature>
<feature type="coiled-coil region" evidence="5">
    <location>
        <begin position="504"/>
        <end position="538"/>
    </location>
</feature>
<dbReference type="CDD" id="cd20901">
    <property type="entry name" value="CC_AF10"/>
    <property type="match status" value="1"/>
</dbReference>
<dbReference type="SUPFAM" id="SSF57903">
    <property type="entry name" value="FYVE/PHD zinc finger"/>
    <property type="match status" value="1"/>
</dbReference>
<feature type="region of interest" description="Disordered" evidence="6">
    <location>
        <begin position="362"/>
        <end position="470"/>
    </location>
</feature>
<name>A0A1I8G716_9PLAT</name>
<dbReference type="InterPro" id="IPR013083">
    <property type="entry name" value="Znf_RING/FYVE/PHD"/>
</dbReference>
<keyword evidence="3" id="KW-0862">Zinc</keyword>
<evidence type="ECO:0000256" key="5">
    <source>
        <dbReference type="SAM" id="Coils"/>
    </source>
</evidence>
<keyword evidence="5" id="KW-0175">Coiled coil</keyword>
<evidence type="ECO:0000259" key="8">
    <source>
        <dbReference type="PROSITE" id="PS51805"/>
    </source>
</evidence>
<feature type="domain" description="PHD-type" evidence="7">
    <location>
        <begin position="5"/>
        <end position="57"/>
    </location>
</feature>
<organism evidence="9 10">
    <name type="scientific">Macrostomum lignano</name>
    <dbReference type="NCBI Taxonomy" id="282301"/>
    <lineage>
        <taxon>Eukaryota</taxon>
        <taxon>Metazoa</taxon>
        <taxon>Spiralia</taxon>
        <taxon>Lophotrochozoa</taxon>
        <taxon>Platyhelminthes</taxon>
        <taxon>Rhabditophora</taxon>
        <taxon>Macrostomorpha</taxon>
        <taxon>Macrostomida</taxon>
        <taxon>Macrostomidae</taxon>
        <taxon>Macrostomum</taxon>
    </lineage>
</organism>
<evidence type="ECO:0000256" key="1">
    <source>
        <dbReference type="ARBA" id="ARBA00022723"/>
    </source>
</evidence>
<dbReference type="InterPro" id="IPR019787">
    <property type="entry name" value="Znf_PHD-finger"/>
</dbReference>
<dbReference type="InterPro" id="IPR049773">
    <property type="entry name" value="AF10-like_CC"/>
</dbReference>
<dbReference type="SMART" id="SM00249">
    <property type="entry name" value="PHD"/>
    <property type="match status" value="2"/>
</dbReference>
<evidence type="ECO:0000313" key="10">
    <source>
        <dbReference type="WBParaSite" id="maker-uti_cns_0000939-snap-gene-1.10-mRNA-1"/>
    </source>
</evidence>
<keyword evidence="9" id="KW-1185">Reference proteome</keyword>
<dbReference type="InterPro" id="IPR019786">
    <property type="entry name" value="Zinc_finger_PHD-type_CS"/>
</dbReference>
<proteinExistence type="predicted"/>
<protein>
    <submittedName>
        <fullName evidence="10">PHD-type domain-containing protein</fullName>
    </submittedName>
</protein>
<dbReference type="InterPro" id="IPR001965">
    <property type="entry name" value="Znf_PHD"/>
</dbReference>
<dbReference type="AlphaFoldDB" id="A0A1I8G716"/>
<dbReference type="GO" id="GO:0042393">
    <property type="term" value="F:histone binding"/>
    <property type="evidence" value="ECO:0007669"/>
    <property type="project" value="TreeGrafter"/>
</dbReference>
<dbReference type="InterPro" id="IPR011011">
    <property type="entry name" value="Znf_FYVE_PHD"/>
</dbReference>
<evidence type="ECO:0000313" key="9">
    <source>
        <dbReference type="Proteomes" id="UP000095280"/>
    </source>
</evidence>
<dbReference type="CDD" id="cd15574">
    <property type="entry name" value="PHD_AF10_AF17"/>
    <property type="match status" value="1"/>
</dbReference>
<evidence type="ECO:0000256" key="2">
    <source>
        <dbReference type="ARBA" id="ARBA00022771"/>
    </source>
</evidence>
<dbReference type="InterPro" id="IPR050701">
    <property type="entry name" value="Histone_Mod_Regulator"/>
</dbReference>
<dbReference type="Pfam" id="PF13832">
    <property type="entry name" value="zf-HC5HC2H_2"/>
    <property type="match status" value="1"/>
</dbReference>
<keyword evidence="2 4" id="KW-0863">Zinc-finger</keyword>
<dbReference type="Pfam" id="PF13831">
    <property type="entry name" value="PHD_2"/>
    <property type="match status" value="1"/>
</dbReference>
<dbReference type="InterPro" id="IPR049781">
    <property type="entry name" value="AF10/AF17_PHD"/>
</dbReference>
<dbReference type="InterPro" id="IPR034732">
    <property type="entry name" value="EPHD"/>
</dbReference>
<dbReference type="PROSITE" id="PS51805">
    <property type="entry name" value="EPHD"/>
    <property type="match status" value="1"/>
</dbReference>
<keyword evidence="1" id="KW-0479">Metal-binding</keyword>
<sequence length="705" mass="75221">MKEMIGGCCVCSEERGWSDNPLVYCDGAQCSVAVHQACYGIPIIPDGSWYCRKCESNERVARVRCELCPSRSGALKRTDRGTWCHVICALFIPEVDFGDKALMEPVLLERVPAEKFNRLCYICESRGQSERAVAGACMQCNKSGCRLCFHVTCAQTLGLLCEESEANGSVRFCGYCQGHFKKLDKRGSGIKPIPAYISPEPPAVKPGTSASASAVATGLSNDAARGHSLSSSLATEPVSPDAAPPALKQFGADEDDLDEENRKSGFAAHPAETAPGRNGHRAGGGSPPPLLRLGAPLLQPATPAEPSPLSFVTAPADPAAATSASKSSSGETVAAASVSPVPLPKKRQLAVAAAAPAAAASTAASEAGRQQRQAKPKQLQQQPKREKMEKKRRKLDLGGASSVGTAAAASSSSAGLSQLSLSPPLHPSPLPHRSIQSPRQQQQPPPPPPLPYVGPPLPRGLTLAELNDPGHASGGTCMSMADLLEWQWEQTGDFLMQQVESTDIASLLTCLHQLQKENRALEQQIGNLQRRKDRLQSLTSKLQQPLPAVQPASVVISASAGAASSASSAAPQQQQASVNLLQTGVSSCSAAVTNLLNVSTAASSGTMSANLPATPQQLHQMQSQTQHQYPQQHMPTTPQQQQQPQQLSPAMPMAQFSPLLMQQQQQHQQQQFVNHQLMNQHHRQPPHPGYHPIQQQQQPHHHHHN</sequence>
<feature type="compositionally biased region" description="Low complexity" evidence="6">
    <location>
        <begin position="397"/>
        <end position="423"/>
    </location>
</feature>
<dbReference type="PROSITE" id="PS01359">
    <property type="entry name" value="ZF_PHD_1"/>
    <property type="match status" value="1"/>
</dbReference>
<dbReference type="GO" id="GO:0008270">
    <property type="term" value="F:zinc ion binding"/>
    <property type="evidence" value="ECO:0007669"/>
    <property type="project" value="UniProtKB-KW"/>
</dbReference>
<dbReference type="Gene3D" id="3.30.40.10">
    <property type="entry name" value="Zinc/RING finger domain, C3HC4 (zinc finger)"/>
    <property type="match status" value="2"/>
</dbReference>
<accession>A0A1I8G716</accession>
<evidence type="ECO:0000256" key="6">
    <source>
        <dbReference type="SAM" id="MobiDB-lite"/>
    </source>
</evidence>
<feature type="compositionally biased region" description="Low complexity" evidence="6">
    <location>
        <begin position="362"/>
        <end position="382"/>
    </location>
</feature>
<dbReference type="PANTHER" id="PTHR13793">
    <property type="entry name" value="PHD FINGER PROTEINS"/>
    <property type="match status" value="1"/>
</dbReference>
<feature type="compositionally biased region" description="Pro residues" evidence="6">
    <location>
        <begin position="443"/>
        <end position="458"/>
    </location>
</feature>
<dbReference type="Proteomes" id="UP000095280">
    <property type="component" value="Unplaced"/>
</dbReference>
<evidence type="ECO:0000256" key="4">
    <source>
        <dbReference type="PROSITE-ProRule" id="PRU00146"/>
    </source>
</evidence>
<feature type="region of interest" description="Disordered" evidence="6">
    <location>
        <begin position="616"/>
        <end position="649"/>
    </location>
</feature>
<evidence type="ECO:0000256" key="3">
    <source>
        <dbReference type="ARBA" id="ARBA00022833"/>
    </source>
</evidence>
<dbReference type="GO" id="GO:0006357">
    <property type="term" value="P:regulation of transcription by RNA polymerase II"/>
    <property type="evidence" value="ECO:0007669"/>
    <property type="project" value="TreeGrafter"/>
</dbReference>
<dbReference type="PROSITE" id="PS50016">
    <property type="entry name" value="ZF_PHD_2"/>
    <property type="match status" value="1"/>
</dbReference>
<dbReference type="WBParaSite" id="maker-uti_cns_0000939-snap-gene-1.10-mRNA-1">
    <property type="protein sequence ID" value="maker-uti_cns_0000939-snap-gene-1.10-mRNA-1"/>
    <property type="gene ID" value="maker-uti_cns_0000939-snap-gene-1.10"/>
</dbReference>
<dbReference type="PANTHER" id="PTHR13793:SF164">
    <property type="entry name" value="ALHAMBRA, ISOFORM P"/>
    <property type="match status" value="1"/>
</dbReference>
<dbReference type="GO" id="GO:0031491">
    <property type="term" value="F:nucleosome binding"/>
    <property type="evidence" value="ECO:0007669"/>
    <property type="project" value="TreeGrafter"/>
</dbReference>
<dbReference type="GO" id="GO:0005634">
    <property type="term" value="C:nucleus"/>
    <property type="evidence" value="ECO:0007669"/>
    <property type="project" value="TreeGrafter"/>
</dbReference>
<feature type="domain" description="PHD-type" evidence="8">
    <location>
        <begin position="62"/>
        <end position="180"/>
    </location>
</feature>
<feature type="compositionally biased region" description="Low complexity" evidence="6">
    <location>
        <begin position="291"/>
        <end position="301"/>
    </location>
</feature>
<feature type="region of interest" description="Disordered" evidence="6">
    <location>
        <begin position="223"/>
        <end position="249"/>
    </location>
</feature>